<evidence type="ECO:0000313" key="6">
    <source>
        <dbReference type="EMBL" id="AHG88968.1"/>
    </source>
</evidence>
<evidence type="ECO:0000256" key="3">
    <source>
        <dbReference type="ARBA" id="ARBA00022777"/>
    </source>
</evidence>
<evidence type="ECO:0000259" key="5">
    <source>
        <dbReference type="PROSITE" id="PS50011"/>
    </source>
</evidence>
<dbReference type="InParanoid" id="W0RHT5"/>
<dbReference type="RefSeq" id="WP_025410488.1">
    <property type="nucleotide sequence ID" value="NZ_CP007128.1"/>
</dbReference>
<name>W0RHT5_9BACT</name>
<dbReference type="KEGG" id="gba:J421_1431"/>
<dbReference type="Gene3D" id="1.10.510.10">
    <property type="entry name" value="Transferase(Phosphotransferase) domain 1"/>
    <property type="match status" value="1"/>
</dbReference>
<accession>W0RHT5</accession>
<feature type="domain" description="Protein kinase" evidence="5">
    <location>
        <begin position="1"/>
        <end position="278"/>
    </location>
</feature>
<dbReference type="GO" id="GO:0005524">
    <property type="term" value="F:ATP binding"/>
    <property type="evidence" value="ECO:0007669"/>
    <property type="project" value="UniProtKB-KW"/>
</dbReference>
<sequence>MTPERLQSALGDAYRVQRALAGSARDAAAHAFLARDAALGTPVVVRTLPAHIVADLSAERFAREVVAARRLRHPNVAPVLDAGVVPDAGASHHGVPYWIVPFVDGASARERLRAAPGGVPLDEAVPILRDVARALDHAHDTGIVHRDLKPEHVLLSAGGAVVIDFGVAKAVDHATRDGAPPDALVAACDTALTRVAHAVGTPGYMAPEQAAADPSLDHRVDLYAWGVLAHELLTGARPAGAASIADAPPALSALVARCLERLPARRPPSARALLDALA</sequence>
<dbReference type="EMBL" id="CP007128">
    <property type="protein sequence ID" value="AHG88968.1"/>
    <property type="molecule type" value="Genomic_DNA"/>
</dbReference>
<reference evidence="6 7" key="1">
    <citation type="journal article" date="2014" name="Genome Announc.">
        <title>Genome Sequence and Methylome of Soil Bacterium Gemmatirosa kalamazoonensis KBS708T, a Member of the Rarely Cultivated Gemmatimonadetes Phylum.</title>
        <authorList>
            <person name="Debruyn J.M."/>
            <person name="Radosevich M."/>
            <person name="Wommack K.E."/>
            <person name="Polson S.W."/>
            <person name="Hauser L.J."/>
            <person name="Fawaz M.N."/>
            <person name="Korlach J."/>
            <person name="Tsai Y.C."/>
        </authorList>
    </citation>
    <scope>NUCLEOTIDE SEQUENCE [LARGE SCALE GENOMIC DNA]</scope>
    <source>
        <strain evidence="6 7">KBS708</strain>
    </source>
</reference>
<dbReference type="GO" id="GO:0004674">
    <property type="term" value="F:protein serine/threonine kinase activity"/>
    <property type="evidence" value="ECO:0007669"/>
    <property type="project" value="TreeGrafter"/>
</dbReference>
<evidence type="ECO:0000313" key="7">
    <source>
        <dbReference type="Proteomes" id="UP000019151"/>
    </source>
</evidence>
<dbReference type="PANTHER" id="PTHR43289:SF34">
    <property type="entry name" value="SERINE_THREONINE-PROTEIN KINASE YBDM-RELATED"/>
    <property type="match status" value="1"/>
</dbReference>
<proteinExistence type="predicted"/>
<dbReference type="Proteomes" id="UP000019151">
    <property type="component" value="Chromosome"/>
</dbReference>
<dbReference type="OrthoDB" id="9801841at2"/>
<dbReference type="Pfam" id="PF00069">
    <property type="entry name" value="Pkinase"/>
    <property type="match status" value="1"/>
</dbReference>
<dbReference type="PROSITE" id="PS50011">
    <property type="entry name" value="PROTEIN_KINASE_DOM"/>
    <property type="match status" value="1"/>
</dbReference>
<dbReference type="eggNOG" id="COG0515">
    <property type="taxonomic scope" value="Bacteria"/>
</dbReference>
<dbReference type="InterPro" id="IPR000719">
    <property type="entry name" value="Prot_kinase_dom"/>
</dbReference>
<dbReference type="InterPro" id="IPR011009">
    <property type="entry name" value="Kinase-like_dom_sf"/>
</dbReference>
<dbReference type="PANTHER" id="PTHR43289">
    <property type="entry name" value="MITOGEN-ACTIVATED PROTEIN KINASE KINASE KINASE 20-RELATED"/>
    <property type="match status" value="1"/>
</dbReference>
<evidence type="ECO:0000256" key="4">
    <source>
        <dbReference type="ARBA" id="ARBA00022840"/>
    </source>
</evidence>
<dbReference type="STRING" id="861299.J421_1431"/>
<keyword evidence="4" id="KW-0067">ATP-binding</keyword>
<keyword evidence="7" id="KW-1185">Reference proteome</keyword>
<protein>
    <submittedName>
        <fullName evidence="6">Protein kinase</fullName>
    </submittedName>
</protein>
<dbReference type="AlphaFoldDB" id="W0RHT5"/>
<dbReference type="Gene3D" id="3.30.200.20">
    <property type="entry name" value="Phosphorylase Kinase, domain 1"/>
    <property type="match status" value="1"/>
</dbReference>
<dbReference type="SUPFAM" id="SSF56112">
    <property type="entry name" value="Protein kinase-like (PK-like)"/>
    <property type="match status" value="1"/>
</dbReference>
<evidence type="ECO:0000256" key="1">
    <source>
        <dbReference type="ARBA" id="ARBA00022679"/>
    </source>
</evidence>
<gene>
    <name evidence="6" type="ORF">J421_1431</name>
</gene>
<dbReference type="CDD" id="cd14014">
    <property type="entry name" value="STKc_PknB_like"/>
    <property type="match status" value="1"/>
</dbReference>
<keyword evidence="1" id="KW-0808">Transferase</keyword>
<evidence type="ECO:0000256" key="2">
    <source>
        <dbReference type="ARBA" id="ARBA00022741"/>
    </source>
</evidence>
<dbReference type="HOGENOM" id="CLU_000288_63_44_0"/>
<keyword evidence="2" id="KW-0547">Nucleotide-binding</keyword>
<organism evidence="6 7">
    <name type="scientific">Gemmatirosa kalamazoonensis</name>
    <dbReference type="NCBI Taxonomy" id="861299"/>
    <lineage>
        <taxon>Bacteria</taxon>
        <taxon>Pseudomonadati</taxon>
        <taxon>Gemmatimonadota</taxon>
        <taxon>Gemmatimonadia</taxon>
        <taxon>Gemmatimonadales</taxon>
        <taxon>Gemmatimonadaceae</taxon>
        <taxon>Gemmatirosa</taxon>
    </lineage>
</organism>
<keyword evidence="3 6" id="KW-0418">Kinase</keyword>